<dbReference type="GO" id="GO:0000245">
    <property type="term" value="P:spliceosomal complex assembly"/>
    <property type="evidence" value="ECO:0007669"/>
    <property type="project" value="InterPro"/>
</dbReference>
<feature type="domain" description="Sm" evidence="2">
    <location>
        <begin position="14"/>
        <end position="79"/>
    </location>
</feature>
<dbReference type="GO" id="GO:0003723">
    <property type="term" value="F:RNA binding"/>
    <property type="evidence" value="ECO:0007669"/>
    <property type="project" value="InterPro"/>
</dbReference>
<sequence>MEENLHFSHKIYKNDPLLFKSYVGKKVNILTEDNSTISGIVYTVDPVSESVVLLQGSEQDSLKIVFGHAIKSIEICSSEPYRLPELFTKAPTNILQTAIEERKNAVIKLLQENRFPVKVQNDILTIENVLSIKPPYELADCICTNSIILQRIQNLLSRIQI</sequence>
<dbReference type="InterPro" id="IPR009422">
    <property type="entry name" value="Gemin6"/>
</dbReference>
<reference evidence="3 4" key="1">
    <citation type="submission" date="2015-07" db="EMBL/GenBank/DDBJ databases">
        <title>The genome of Melipona quadrifasciata.</title>
        <authorList>
            <person name="Pan H."/>
            <person name="Kapheim K."/>
        </authorList>
    </citation>
    <scope>NUCLEOTIDE SEQUENCE [LARGE SCALE GENOMIC DNA]</scope>
    <source>
        <strain evidence="3">0111107301</strain>
        <tissue evidence="3">Whole body</tissue>
    </source>
</reference>
<dbReference type="OrthoDB" id="77463at2759"/>
<feature type="domain" description="AD" evidence="1">
    <location>
        <begin position="68"/>
        <end position="161"/>
    </location>
</feature>
<dbReference type="PANTHER" id="PTHR14710:SF2">
    <property type="entry name" value="GEM-ASSOCIATED PROTEIN 6"/>
    <property type="match status" value="1"/>
</dbReference>
<dbReference type="CDD" id="cd11676">
    <property type="entry name" value="Gemin6"/>
    <property type="match status" value="1"/>
</dbReference>
<dbReference type="GO" id="GO:0032797">
    <property type="term" value="C:SMN complex"/>
    <property type="evidence" value="ECO:0007669"/>
    <property type="project" value="TreeGrafter"/>
</dbReference>
<keyword evidence="4" id="KW-1185">Reference proteome</keyword>
<gene>
    <name evidence="3" type="ORF">WN51_06663</name>
</gene>
<evidence type="ECO:0000313" key="3">
    <source>
        <dbReference type="EMBL" id="KOX80374.1"/>
    </source>
</evidence>
<dbReference type="Proteomes" id="UP000053105">
    <property type="component" value="Unassembled WGS sequence"/>
</dbReference>
<name>A0A0N0U7H9_9HYME</name>
<evidence type="ECO:0000259" key="1">
    <source>
        <dbReference type="PROSITE" id="PS52001"/>
    </source>
</evidence>
<protein>
    <submittedName>
        <fullName evidence="3">Gem-associated protein 6</fullName>
    </submittedName>
</protein>
<dbReference type="PROSITE" id="PS52001">
    <property type="entry name" value="AD"/>
    <property type="match status" value="1"/>
</dbReference>
<dbReference type="Gene3D" id="2.30.30.100">
    <property type="match status" value="1"/>
</dbReference>
<dbReference type="PANTHER" id="PTHR14710">
    <property type="entry name" value="GEM-ASSOCIATED PROTEIN 6"/>
    <property type="match status" value="1"/>
</dbReference>
<dbReference type="Pfam" id="PF20417">
    <property type="entry name" value="Gemin6_C"/>
    <property type="match status" value="1"/>
</dbReference>
<dbReference type="GO" id="GO:0000387">
    <property type="term" value="P:spliceosomal snRNP assembly"/>
    <property type="evidence" value="ECO:0007669"/>
    <property type="project" value="TreeGrafter"/>
</dbReference>
<dbReference type="InterPro" id="IPR047574">
    <property type="entry name" value="AD"/>
</dbReference>
<dbReference type="Pfam" id="PF06372">
    <property type="entry name" value="Gemin6"/>
    <property type="match status" value="1"/>
</dbReference>
<dbReference type="GO" id="GO:0005634">
    <property type="term" value="C:nucleus"/>
    <property type="evidence" value="ECO:0007669"/>
    <property type="project" value="InterPro"/>
</dbReference>
<dbReference type="InterPro" id="IPR047575">
    <property type="entry name" value="Sm"/>
</dbReference>
<organism evidence="3 4">
    <name type="scientific">Melipona quadrifasciata</name>
    <dbReference type="NCBI Taxonomy" id="166423"/>
    <lineage>
        <taxon>Eukaryota</taxon>
        <taxon>Metazoa</taxon>
        <taxon>Ecdysozoa</taxon>
        <taxon>Arthropoda</taxon>
        <taxon>Hexapoda</taxon>
        <taxon>Insecta</taxon>
        <taxon>Pterygota</taxon>
        <taxon>Neoptera</taxon>
        <taxon>Endopterygota</taxon>
        <taxon>Hymenoptera</taxon>
        <taxon>Apocrita</taxon>
        <taxon>Aculeata</taxon>
        <taxon>Apoidea</taxon>
        <taxon>Anthophila</taxon>
        <taxon>Apidae</taxon>
        <taxon>Melipona</taxon>
    </lineage>
</organism>
<dbReference type="AlphaFoldDB" id="A0A0N0U7H9"/>
<dbReference type="PROSITE" id="PS52002">
    <property type="entry name" value="SM"/>
    <property type="match status" value="1"/>
</dbReference>
<accession>A0A0N0U7H9</accession>
<dbReference type="InterPro" id="IPR046857">
    <property type="entry name" value="Gemin6_Sm-like_dom"/>
</dbReference>
<proteinExistence type="predicted"/>
<dbReference type="InterPro" id="IPR046856">
    <property type="entry name" value="Gemin6_C"/>
</dbReference>
<dbReference type="STRING" id="166423.A0A0N0U7H9"/>
<evidence type="ECO:0000313" key="4">
    <source>
        <dbReference type="Proteomes" id="UP000053105"/>
    </source>
</evidence>
<evidence type="ECO:0000259" key="2">
    <source>
        <dbReference type="PROSITE" id="PS52002"/>
    </source>
</evidence>
<dbReference type="EMBL" id="KQ435701">
    <property type="protein sequence ID" value="KOX80374.1"/>
    <property type="molecule type" value="Genomic_DNA"/>
</dbReference>